<dbReference type="Proteomes" id="UP001634007">
    <property type="component" value="Unassembled WGS sequence"/>
</dbReference>
<reference evidence="1 2" key="1">
    <citation type="submission" date="2024-11" db="EMBL/GenBank/DDBJ databases">
        <title>Chromosome-level genome assembly of Eucalyptus globulus Labill. provides insights into its genome evolution.</title>
        <authorList>
            <person name="Li X."/>
        </authorList>
    </citation>
    <scope>NUCLEOTIDE SEQUENCE [LARGE SCALE GENOMIC DNA]</scope>
    <source>
        <strain evidence="1">CL2024</strain>
        <tissue evidence="1">Fresh tender leaves</tissue>
    </source>
</reference>
<gene>
    <name evidence="1" type="ORF">ACJRO7_020938</name>
</gene>
<evidence type="ECO:0008006" key="3">
    <source>
        <dbReference type="Google" id="ProtNLM"/>
    </source>
</evidence>
<accession>A0ABD3KUV7</accession>
<protein>
    <recommendedName>
        <fullName evidence="3">HAT C-terminal dimerisation domain-containing protein</fullName>
    </recommendedName>
</protein>
<evidence type="ECO:0000313" key="2">
    <source>
        <dbReference type="Proteomes" id="UP001634007"/>
    </source>
</evidence>
<dbReference type="PANTHER" id="PTHR32166:SF63">
    <property type="entry name" value="HAT TRANSPOSON SUPERFAMILY PROTEIN"/>
    <property type="match status" value="1"/>
</dbReference>
<dbReference type="AlphaFoldDB" id="A0ABD3KUV7"/>
<name>A0ABD3KUV7_EUCGL</name>
<proteinExistence type="predicted"/>
<sequence>MPISNYPNVYQTNCVAFEIHILFEDIYNSIKWIRKVFDQAGAVVAKVCGHDGKLSMKQFTKNWELKQSSTTKFYSNYCMLQSIMGVEKELQLLVSSPEWLSSEFWSEGKEVVHALEPIFQVLCLVDSYSDTSGFLYAAVEMAEEAIRQIYETDVHKYQRLWAFFKLRKSNIIHPIHAAAAFLNPAYVCSEKFKENNAMKQGIDFILEKSVGGEEKAKFVQDMLLCRRKEPKLFNCTAMTMLQTSHPCDWWDFCGNDLPVLKKYAIQILGQPCSTSFCRLTLSALESAHTEKMSPCMPAMEEDYSRTNALLMENFNTMKEKIKKPLDLEKLGELPDRTEFINENFTHGLLNENKDPLSDGKLNCW</sequence>
<dbReference type="InterPro" id="IPR012337">
    <property type="entry name" value="RNaseH-like_sf"/>
</dbReference>
<dbReference type="PANTHER" id="PTHR32166">
    <property type="entry name" value="OSJNBA0013A04.12 PROTEIN"/>
    <property type="match status" value="1"/>
</dbReference>
<dbReference type="SUPFAM" id="SSF53098">
    <property type="entry name" value="Ribonuclease H-like"/>
    <property type="match status" value="1"/>
</dbReference>
<organism evidence="1 2">
    <name type="scientific">Eucalyptus globulus</name>
    <name type="common">Tasmanian blue gum</name>
    <dbReference type="NCBI Taxonomy" id="34317"/>
    <lineage>
        <taxon>Eukaryota</taxon>
        <taxon>Viridiplantae</taxon>
        <taxon>Streptophyta</taxon>
        <taxon>Embryophyta</taxon>
        <taxon>Tracheophyta</taxon>
        <taxon>Spermatophyta</taxon>
        <taxon>Magnoliopsida</taxon>
        <taxon>eudicotyledons</taxon>
        <taxon>Gunneridae</taxon>
        <taxon>Pentapetalae</taxon>
        <taxon>rosids</taxon>
        <taxon>malvids</taxon>
        <taxon>Myrtales</taxon>
        <taxon>Myrtaceae</taxon>
        <taxon>Myrtoideae</taxon>
        <taxon>Eucalypteae</taxon>
        <taxon>Eucalyptus</taxon>
    </lineage>
</organism>
<evidence type="ECO:0000313" key="1">
    <source>
        <dbReference type="EMBL" id="KAL3739605.1"/>
    </source>
</evidence>
<comment type="caution">
    <text evidence="1">The sequence shown here is derived from an EMBL/GenBank/DDBJ whole genome shotgun (WGS) entry which is preliminary data.</text>
</comment>
<dbReference type="EMBL" id="JBJKBG010000005">
    <property type="protein sequence ID" value="KAL3739605.1"/>
    <property type="molecule type" value="Genomic_DNA"/>
</dbReference>
<keyword evidence="2" id="KW-1185">Reference proteome</keyword>